<sequence>IIGEQTTQALDSLHDDMAHFYNGISGDKLVVSNPEIGSKITSRELPLIEYGFSTVEEFLACIYQRLV</sequence>
<dbReference type="OrthoDB" id="10052065at2759"/>
<protein>
    <submittedName>
        <fullName evidence="1">Uncharacterized protein</fullName>
    </submittedName>
</protein>
<evidence type="ECO:0000313" key="1">
    <source>
        <dbReference type="EnsemblMetazoa" id="Aqu2.1.19564_001"/>
    </source>
</evidence>
<reference evidence="1" key="1">
    <citation type="submission" date="2017-05" db="UniProtKB">
        <authorList>
            <consortium name="EnsemblMetazoa"/>
        </authorList>
    </citation>
    <scope>IDENTIFICATION</scope>
</reference>
<dbReference type="InParanoid" id="A0A1X7TWZ1"/>
<proteinExistence type="predicted"/>
<accession>A0A1X7TWZ1</accession>
<organism evidence="1">
    <name type="scientific">Amphimedon queenslandica</name>
    <name type="common">Sponge</name>
    <dbReference type="NCBI Taxonomy" id="400682"/>
    <lineage>
        <taxon>Eukaryota</taxon>
        <taxon>Metazoa</taxon>
        <taxon>Porifera</taxon>
        <taxon>Demospongiae</taxon>
        <taxon>Heteroscleromorpha</taxon>
        <taxon>Haplosclerida</taxon>
        <taxon>Niphatidae</taxon>
        <taxon>Amphimedon</taxon>
    </lineage>
</organism>
<dbReference type="EnsemblMetazoa" id="Aqu2.1.19564_001">
    <property type="protein sequence ID" value="Aqu2.1.19564_001"/>
    <property type="gene ID" value="Aqu2.1.19564"/>
</dbReference>
<name>A0A1X7TWZ1_AMPQE</name>
<dbReference type="AlphaFoldDB" id="A0A1X7TWZ1"/>